<evidence type="ECO:0000313" key="1">
    <source>
        <dbReference type="EMBL" id="QHU27570.1"/>
    </source>
</evidence>
<sequence>MKTLSLTIRQPALAITNIIKIDIVLYVKYNIYNRYNIVYCIIYY</sequence>
<dbReference type="EMBL" id="MN740459">
    <property type="protein sequence ID" value="QHU27570.1"/>
    <property type="molecule type" value="Genomic_DNA"/>
</dbReference>
<name>A0A6C0LB67_9ZZZZ</name>
<reference evidence="1" key="1">
    <citation type="journal article" date="2020" name="Nature">
        <title>Giant virus diversity and host interactions through global metagenomics.</title>
        <authorList>
            <person name="Schulz F."/>
            <person name="Roux S."/>
            <person name="Paez-Espino D."/>
            <person name="Jungbluth S."/>
            <person name="Walsh D.A."/>
            <person name="Denef V.J."/>
            <person name="McMahon K.D."/>
            <person name="Konstantinidis K.T."/>
            <person name="Eloe-Fadrosh E.A."/>
            <person name="Kyrpides N.C."/>
            <person name="Woyke T."/>
        </authorList>
    </citation>
    <scope>NUCLEOTIDE SEQUENCE</scope>
    <source>
        <strain evidence="1">GVMAG-M-3300027769-26</strain>
    </source>
</reference>
<organism evidence="1">
    <name type="scientific">viral metagenome</name>
    <dbReference type="NCBI Taxonomy" id="1070528"/>
    <lineage>
        <taxon>unclassified sequences</taxon>
        <taxon>metagenomes</taxon>
        <taxon>organismal metagenomes</taxon>
    </lineage>
</organism>
<proteinExistence type="predicted"/>
<protein>
    <submittedName>
        <fullName evidence="1">Uncharacterized protein</fullName>
    </submittedName>
</protein>
<dbReference type="AlphaFoldDB" id="A0A6C0LB67"/>
<accession>A0A6C0LB67</accession>